<keyword evidence="1" id="KW-0472">Membrane</keyword>
<organism evidence="2 3">
    <name type="scientific">Porticoccus litoralis</name>
    <dbReference type="NCBI Taxonomy" id="434086"/>
    <lineage>
        <taxon>Bacteria</taxon>
        <taxon>Pseudomonadati</taxon>
        <taxon>Pseudomonadota</taxon>
        <taxon>Gammaproteobacteria</taxon>
        <taxon>Cellvibrionales</taxon>
        <taxon>Porticoccaceae</taxon>
        <taxon>Porticoccus</taxon>
    </lineage>
</organism>
<proteinExistence type="predicted"/>
<keyword evidence="1" id="KW-1133">Transmembrane helix</keyword>
<reference evidence="2" key="2">
    <citation type="submission" date="2023-08" db="EMBL/GenBank/DDBJ databases">
        <authorList>
            <person name="Luo J."/>
        </authorList>
    </citation>
    <scope>NUCLEOTIDE SEQUENCE</scope>
    <source>
        <strain evidence="2">DSM 25064</strain>
    </source>
</reference>
<feature type="transmembrane region" description="Helical" evidence="1">
    <location>
        <begin position="41"/>
        <end position="60"/>
    </location>
</feature>
<name>A0AAW8B7Q0_9GAMM</name>
<evidence type="ECO:0000256" key="1">
    <source>
        <dbReference type="SAM" id="Phobius"/>
    </source>
</evidence>
<dbReference type="AlphaFoldDB" id="A0AAW8B7Q0"/>
<feature type="transmembrane region" description="Helical" evidence="1">
    <location>
        <begin position="66"/>
        <end position="87"/>
    </location>
</feature>
<evidence type="ECO:0000313" key="3">
    <source>
        <dbReference type="Proteomes" id="UP001178354"/>
    </source>
</evidence>
<dbReference type="RefSeq" id="WP_305170828.1">
    <property type="nucleotide sequence ID" value="NZ_JAUUUU010000005.1"/>
</dbReference>
<keyword evidence="3" id="KW-1185">Reference proteome</keyword>
<feature type="transmembrane region" description="Helical" evidence="1">
    <location>
        <begin position="94"/>
        <end position="112"/>
    </location>
</feature>
<evidence type="ECO:0000313" key="2">
    <source>
        <dbReference type="EMBL" id="MDP1521164.1"/>
    </source>
</evidence>
<feature type="transmembrane region" description="Helical" evidence="1">
    <location>
        <begin position="124"/>
        <end position="151"/>
    </location>
</feature>
<protein>
    <submittedName>
        <fullName evidence="2">Uncharacterized protein</fullName>
    </submittedName>
</protein>
<reference evidence="2" key="1">
    <citation type="journal article" date="2010" name="Int. J. Syst. Evol. Microbiol.">
        <title>Porticoccus litoralis gen. nov., sp. nov., a gammaproteobacterium isolated from the Yellow Sea.</title>
        <authorList>
            <person name="Oh H.M."/>
            <person name="Kim H."/>
            <person name="Kim K.M."/>
            <person name="Min G.S."/>
            <person name="Cho J.C."/>
        </authorList>
    </citation>
    <scope>NUCLEOTIDE SEQUENCE</scope>
    <source>
        <strain evidence="2">DSM 25064</strain>
    </source>
</reference>
<keyword evidence="1" id="KW-0812">Transmembrane</keyword>
<sequence length="155" mass="16880">MHCRHFRVLFHPENIGFAEANSIQPNRQSQLELYSMQPTQYLNISLAGLATFGIFFYTFANGMGNLIIAAGCIGLLLNTIIAGFFALDSFRRGILSALAYSAPLAVFSALAVGDLVLKGRSGPFIFWFSAAAITFTAGLCGALLIFVYRLFVPKN</sequence>
<dbReference type="EMBL" id="JAUUUU010000005">
    <property type="protein sequence ID" value="MDP1521164.1"/>
    <property type="molecule type" value="Genomic_DNA"/>
</dbReference>
<accession>A0AAW8B7Q0</accession>
<dbReference type="Proteomes" id="UP001178354">
    <property type="component" value="Unassembled WGS sequence"/>
</dbReference>
<gene>
    <name evidence="2" type="ORF">Q8A57_09310</name>
</gene>
<comment type="caution">
    <text evidence="2">The sequence shown here is derived from an EMBL/GenBank/DDBJ whole genome shotgun (WGS) entry which is preliminary data.</text>
</comment>